<feature type="region of interest" description="Disordered" evidence="3">
    <location>
        <begin position="418"/>
        <end position="490"/>
    </location>
</feature>
<dbReference type="PANTHER" id="PTHR38340:SF1">
    <property type="entry name" value="S-LAYER PROTEIN"/>
    <property type="match status" value="1"/>
</dbReference>
<dbReference type="CDD" id="cd05379">
    <property type="entry name" value="CAP_bacterial"/>
    <property type="match status" value="1"/>
</dbReference>
<evidence type="ECO:0000256" key="1">
    <source>
        <dbReference type="ARBA" id="ARBA00004613"/>
    </source>
</evidence>
<dbReference type="InterPro" id="IPR014044">
    <property type="entry name" value="CAP_dom"/>
</dbReference>
<name>A0A6I6IPQ6_9RHOB</name>
<feature type="region of interest" description="Disordered" evidence="3">
    <location>
        <begin position="516"/>
        <end position="545"/>
    </location>
</feature>
<dbReference type="InterPro" id="IPR018511">
    <property type="entry name" value="Hemolysin-typ_Ca-bd_CS"/>
</dbReference>
<keyword evidence="6" id="KW-1185">Reference proteome</keyword>
<dbReference type="PRINTS" id="PR00313">
    <property type="entry name" value="CABNDNGRPT"/>
</dbReference>
<dbReference type="InterPro" id="IPR050557">
    <property type="entry name" value="RTX_toxin/Mannuronan_C5-epim"/>
</dbReference>
<gene>
    <name evidence="5" type="ORF">EI983_12965</name>
</gene>
<dbReference type="Pfam" id="PF00353">
    <property type="entry name" value="HemolysinCabind"/>
    <property type="match status" value="6"/>
</dbReference>
<dbReference type="OrthoDB" id="419320at2"/>
<feature type="compositionally biased region" description="Low complexity" evidence="3">
    <location>
        <begin position="371"/>
        <end position="390"/>
    </location>
</feature>
<dbReference type="EMBL" id="CP034348">
    <property type="protein sequence ID" value="QGX99130.1"/>
    <property type="molecule type" value="Genomic_DNA"/>
</dbReference>
<dbReference type="KEGG" id="rom:EI983_12965"/>
<dbReference type="InterPro" id="IPR001343">
    <property type="entry name" value="Hemolysn_Ca-bd"/>
</dbReference>
<feature type="domain" description="SCP" evidence="4">
    <location>
        <begin position="15"/>
        <end position="166"/>
    </location>
</feature>
<dbReference type="Proteomes" id="UP000428330">
    <property type="component" value="Chromosome"/>
</dbReference>
<organism evidence="5 6">
    <name type="scientific">Roseovarius faecimaris</name>
    <dbReference type="NCBI Taxonomy" id="2494550"/>
    <lineage>
        <taxon>Bacteria</taxon>
        <taxon>Pseudomonadati</taxon>
        <taxon>Pseudomonadota</taxon>
        <taxon>Alphaproteobacteria</taxon>
        <taxon>Rhodobacterales</taxon>
        <taxon>Roseobacteraceae</taxon>
        <taxon>Roseovarius</taxon>
    </lineage>
</organism>
<dbReference type="InterPro" id="IPR035940">
    <property type="entry name" value="CAP_sf"/>
</dbReference>
<evidence type="ECO:0000313" key="5">
    <source>
        <dbReference type="EMBL" id="QGX99130.1"/>
    </source>
</evidence>
<proteinExistence type="predicted"/>
<dbReference type="PANTHER" id="PTHR38340">
    <property type="entry name" value="S-LAYER PROTEIN"/>
    <property type="match status" value="1"/>
</dbReference>
<dbReference type="GO" id="GO:0005509">
    <property type="term" value="F:calcium ion binding"/>
    <property type="evidence" value="ECO:0007669"/>
    <property type="project" value="InterPro"/>
</dbReference>
<dbReference type="Gene3D" id="3.40.33.10">
    <property type="entry name" value="CAP"/>
    <property type="match status" value="1"/>
</dbReference>
<evidence type="ECO:0000313" key="6">
    <source>
        <dbReference type="Proteomes" id="UP000428330"/>
    </source>
</evidence>
<comment type="subcellular location">
    <subcellularLocation>
        <location evidence="1">Secreted</location>
    </subcellularLocation>
</comment>
<feature type="compositionally biased region" description="Gly residues" evidence="3">
    <location>
        <begin position="440"/>
        <end position="452"/>
    </location>
</feature>
<protein>
    <recommendedName>
        <fullName evidence="4">SCP domain-containing protein</fullName>
    </recommendedName>
</protein>
<sequence length="664" mass="67418">MSIMTVSSNEQLMIELVNSFRLDPYGEAVRIGLTSQEIAALGLPQGSASPLAGTYTLHVAAGQHSSWMIANDDFSHTGAGGSSAGQRMEDAGYVFSGSYHWGENIGYRASSGTLDTTQAIYHLNRALILSDGHRANLLNPVFREVGIGQANGDYLGYDATMITQNFATSNGATFLTGVVYNDINGDDFYSVGEGVGGVTFSLSGKSDTTYGAGGYSVKVTSGGTQTVTIAYGTTEISAAVHIGSENVKLDLIDETVLRSSSSLTLLSGATDAVLLGLEDLSLYGNSRHNHLTGNAGDNMLAGGLGNDTIDGGAGVDTVKINAGSSEVTVEISGNDIIVTSAEGTDVYRNVEFFSFSNQTLTSSEVRELDPSNSTTSSNATSPGPSSSTTGLFIAGGDGADLLDGSNYNDSLKGGNGNDTLSGYGGDDNLPGGEGDDQVSGGAGNDLLGGGLGDDTLNAGAGNDQGGGGEGNDVINAGEGDDIFSGGAGNDLVQGADGHDWLAASYGNDTVTGGAGNDTIGAGHGHDRINGGAGDDQIGAGNHDDTLLGGDGNDFLGGGYGRDVLDGEAGQDTLNGGYGSDTLTGGVGQDEFVFNTLSGNGNDVITDFQVGIDHIKLVGLDLGHNPMQNLDIRDTANGAVIEYGDFTITVSGVSSHSLTADDFIF</sequence>
<dbReference type="Pfam" id="PF00188">
    <property type="entry name" value="CAP"/>
    <property type="match status" value="1"/>
</dbReference>
<dbReference type="AlphaFoldDB" id="A0A6I6IPQ6"/>
<evidence type="ECO:0000256" key="3">
    <source>
        <dbReference type="SAM" id="MobiDB-lite"/>
    </source>
</evidence>
<reference evidence="6" key="1">
    <citation type="submission" date="2018-12" db="EMBL/GenBank/DDBJ databases">
        <title>Complete genome sequence of Roseovarius sp. MME-070.</title>
        <authorList>
            <person name="Nam Y.-D."/>
            <person name="Kang J."/>
            <person name="Chung W.-H."/>
            <person name="Park Y.S."/>
        </authorList>
    </citation>
    <scope>NUCLEOTIDE SEQUENCE [LARGE SCALE GENOMIC DNA]</scope>
    <source>
        <strain evidence="6">MME-070</strain>
    </source>
</reference>
<dbReference type="SUPFAM" id="SSF51120">
    <property type="entry name" value="beta-Roll"/>
    <property type="match status" value="3"/>
</dbReference>
<dbReference type="PROSITE" id="PS00330">
    <property type="entry name" value="HEMOLYSIN_CALCIUM"/>
    <property type="match status" value="3"/>
</dbReference>
<dbReference type="Gene3D" id="2.150.10.10">
    <property type="entry name" value="Serralysin-like metalloprotease, C-terminal"/>
    <property type="match status" value="5"/>
</dbReference>
<accession>A0A6I6IPQ6</accession>
<dbReference type="SUPFAM" id="SSF55797">
    <property type="entry name" value="PR-1-like"/>
    <property type="match status" value="1"/>
</dbReference>
<dbReference type="GO" id="GO:0005576">
    <property type="term" value="C:extracellular region"/>
    <property type="evidence" value="ECO:0007669"/>
    <property type="project" value="UniProtKB-SubCell"/>
</dbReference>
<feature type="region of interest" description="Disordered" evidence="3">
    <location>
        <begin position="360"/>
        <end position="392"/>
    </location>
</feature>
<keyword evidence="2" id="KW-0964">Secreted</keyword>
<evidence type="ECO:0000259" key="4">
    <source>
        <dbReference type="Pfam" id="PF00188"/>
    </source>
</evidence>
<evidence type="ECO:0000256" key="2">
    <source>
        <dbReference type="ARBA" id="ARBA00022525"/>
    </source>
</evidence>
<dbReference type="InterPro" id="IPR011049">
    <property type="entry name" value="Serralysin-like_metalloprot_C"/>
</dbReference>